<dbReference type="Proteomes" id="UP000192266">
    <property type="component" value="Unassembled WGS sequence"/>
</dbReference>
<evidence type="ECO:0000313" key="1">
    <source>
        <dbReference type="EMBL" id="SMB88101.1"/>
    </source>
</evidence>
<reference evidence="1 2" key="1">
    <citation type="submission" date="2017-04" db="EMBL/GenBank/DDBJ databases">
        <authorList>
            <person name="Afonso C.L."/>
            <person name="Miller P.J."/>
            <person name="Scott M.A."/>
            <person name="Spackman E."/>
            <person name="Goraichik I."/>
            <person name="Dimitrov K.M."/>
            <person name="Suarez D.L."/>
            <person name="Swayne D.E."/>
        </authorList>
    </citation>
    <scope>NUCLEOTIDE SEQUENCE [LARGE SCALE GENOMIC DNA]</scope>
    <source>
        <strain evidence="1 2">DSM 11622</strain>
    </source>
</reference>
<protein>
    <recommendedName>
        <fullName evidence="3">Lipocalin-like domain-containing protein</fullName>
    </recommendedName>
</protein>
<dbReference type="AlphaFoldDB" id="A0A1W1V4X6"/>
<accession>A0A1W1V4X6</accession>
<evidence type="ECO:0008006" key="3">
    <source>
        <dbReference type="Google" id="ProtNLM"/>
    </source>
</evidence>
<dbReference type="RefSeq" id="WP_084444208.1">
    <property type="nucleotide sequence ID" value="NZ_FWWW01000049.1"/>
</dbReference>
<sequence length="146" mass="16208">MKNLFFLALLAVPFIAAYTKENAEPEPALKVELLTGKDWMRTGSTITVNGVTTDTHATLSACDKDDYMRFEEAQEMFYDEGASKCSAASPQRIKGVRWVDDGKMILGMGISNGHNGAHQVIELSANTLTFAQTIADKRYTYTFTKR</sequence>
<evidence type="ECO:0000313" key="2">
    <source>
        <dbReference type="Proteomes" id="UP000192266"/>
    </source>
</evidence>
<keyword evidence="2" id="KW-1185">Reference proteome</keyword>
<name>A0A1W1V4X6_9BACT</name>
<dbReference type="EMBL" id="FWWW01000049">
    <property type="protein sequence ID" value="SMB88101.1"/>
    <property type="molecule type" value="Genomic_DNA"/>
</dbReference>
<organism evidence="1 2">
    <name type="scientific">Hymenobacter roseosalivarius DSM 11622</name>
    <dbReference type="NCBI Taxonomy" id="645990"/>
    <lineage>
        <taxon>Bacteria</taxon>
        <taxon>Pseudomonadati</taxon>
        <taxon>Bacteroidota</taxon>
        <taxon>Cytophagia</taxon>
        <taxon>Cytophagales</taxon>
        <taxon>Hymenobacteraceae</taxon>
        <taxon>Hymenobacter</taxon>
    </lineage>
</organism>
<proteinExistence type="predicted"/>
<dbReference type="OrthoDB" id="882093at2"/>
<gene>
    <name evidence="1" type="ORF">SAMN00120144_1160</name>
</gene>